<dbReference type="Proteomes" id="UP000247702">
    <property type="component" value="Unassembled WGS sequence"/>
</dbReference>
<feature type="transmembrane region" description="Helical" evidence="1">
    <location>
        <begin position="275"/>
        <end position="298"/>
    </location>
</feature>
<organism evidence="2 3">
    <name type="scientific">Rhizophagus clarus</name>
    <dbReference type="NCBI Taxonomy" id="94130"/>
    <lineage>
        <taxon>Eukaryota</taxon>
        <taxon>Fungi</taxon>
        <taxon>Fungi incertae sedis</taxon>
        <taxon>Mucoromycota</taxon>
        <taxon>Glomeromycotina</taxon>
        <taxon>Glomeromycetes</taxon>
        <taxon>Glomerales</taxon>
        <taxon>Glomeraceae</taxon>
        <taxon>Rhizophagus</taxon>
    </lineage>
</organism>
<evidence type="ECO:0000256" key="1">
    <source>
        <dbReference type="SAM" id="Phobius"/>
    </source>
</evidence>
<accession>A0A2Z6R3K7</accession>
<feature type="transmembrane region" description="Helical" evidence="1">
    <location>
        <begin position="237"/>
        <end position="255"/>
    </location>
</feature>
<keyword evidence="1" id="KW-1133">Transmembrane helix</keyword>
<name>A0A2Z6R3K7_9GLOM</name>
<dbReference type="EMBL" id="BEXD01002101">
    <property type="protein sequence ID" value="GBB96977.1"/>
    <property type="molecule type" value="Genomic_DNA"/>
</dbReference>
<evidence type="ECO:0000313" key="3">
    <source>
        <dbReference type="Proteomes" id="UP000247702"/>
    </source>
</evidence>
<comment type="caution">
    <text evidence="2">The sequence shown here is derived from an EMBL/GenBank/DDBJ whole genome shotgun (WGS) entry which is preliminary data.</text>
</comment>
<dbReference type="AlphaFoldDB" id="A0A2Z6R3K7"/>
<proteinExistence type="predicted"/>
<feature type="transmembrane region" description="Helical" evidence="1">
    <location>
        <begin position="97"/>
        <end position="115"/>
    </location>
</feature>
<feature type="transmembrane region" description="Helical" evidence="1">
    <location>
        <begin position="127"/>
        <end position="153"/>
    </location>
</feature>
<keyword evidence="1" id="KW-0472">Membrane</keyword>
<evidence type="ECO:0000313" key="2">
    <source>
        <dbReference type="EMBL" id="GBB96977.1"/>
    </source>
</evidence>
<keyword evidence="3" id="KW-1185">Reference proteome</keyword>
<keyword evidence="1" id="KW-0812">Transmembrane</keyword>
<protein>
    <submittedName>
        <fullName evidence="2">Uncharacterized protein</fullName>
    </submittedName>
</protein>
<gene>
    <name evidence="2" type="ORF">RclHR1_02890004</name>
</gene>
<reference evidence="2 3" key="1">
    <citation type="submission" date="2017-11" db="EMBL/GenBank/DDBJ databases">
        <title>The genome of Rhizophagus clarus HR1 reveals common genetic basis of auxotrophy among arbuscular mycorrhizal fungi.</title>
        <authorList>
            <person name="Kobayashi Y."/>
        </authorList>
    </citation>
    <scope>NUCLEOTIDE SEQUENCE [LARGE SCALE GENOMIC DNA]</scope>
    <source>
        <strain evidence="2 3">HR1</strain>
    </source>
</reference>
<sequence length="389" mass="44653">MNNITNHKPDEDINKFVKKVIKITKDGNKEAIETILTIDETIDDVEKIIKEAKEGTKKTIETTLNDDKKIQEARFGIISLNEQYLLFEKNHKLRRNVIAASILVFIISIVMGKLLKMVEETDSANNVGSLFSGLVSAGGLIGTIMGAATYNYAQKRKVDSMPNVTDKAFKPMFLYISDNILKEMAKFIKPYDKGDKKNNDEKYFITCHIKKLKRKNDVLSLENYIDPATDRILRHSIMIVGEILLGFVFFYSISSSLFDIYTSRKNSQKELYSSWIIKLILYCYTLIFFIPIIFLAIFSHLTRMKKVRFKCSSGKNKSTQYSHFLCFRFLCLLLSPNDEFIIKSILNGNINYLEAEYGGLKKYGELNQKYSQKCSDLKQIILVSKAASR</sequence>